<keyword evidence="2" id="KW-1185">Reference proteome</keyword>
<organism evidence="1 2">
    <name type="scientific">Solimonas aquatica</name>
    <dbReference type="NCBI Taxonomy" id="489703"/>
    <lineage>
        <taxon>Bacteria</taxon>
        <taxon>Pseudomonadati</taxon>
        <taxon>Pseudomonadota</taxon>
        <taxon>Gammaproteobacteria</taxon>
        <taxon>Nevskiales</taxon>
        <taxon>Nevskiaceae</taxon>
        <taxon>Solimonas</taxon>
    </lineage>
</organism>
<evidence type="ECO:0000313" key="1">
    <source>
        <dbReference type="EMBL" id="SEP92328.1"/>
    </source>
</evidence>
<dbReference type="RefSeq" id="WP_143068826.1">
    <property type="nucleotide sequence ID" value="NZ_FOFS01000002.1"/>
</dbReference>
<sequence>MSISIGGGISIVTSPDGHGYLHVGLDIHLGSLLDISLNIDTFPGGSSIAPSVGSPLIPSPSVAGGLLDQLLPPIIAPVVDSLLGAIPSGGVGAAQEPPAGSSTLLDLGGTLINLPGAFKES</sequence>
<dbReference type="Proteomes" id="UP000199233">
    <property type="component" value="Unassembled WGS sequence"/>
</dbReference>
<evidence type="ECO:0000313" key="2">
    <source>
        <dbReference type="Proteomes" id="UP000199233"/>
    </source>
</evidence>
<dbReference type="EMBL" id="FOFS01000002">
    <property type="protein sequence ID" value="SEP92328.1"/>
    <property type="molecule type" value="Genomic_DNA"/>
</dbReference>
<protein>
    <submittedName>
        <fullName evidence="1">Uncharacterized protein</fullName>
    </submittedName>
</protein>
<gene>
    <name evidence="1" type="ORF">SAMN04488038_102222</name>
</gene>
<reference evidence="1 2" key="1">
    <citation type="submission" date="2016-10" db="EMBL/GenBank/DDBJ databases">
        <authorList>
            <person name="de Groot N.N."/>
        </authorList>
    </citation>
    <scope>NUCLEOTIDE SEQUENCE [LARGE SCALE GENOMIC DNA]</scope>
    <source>
        <strain evidence="1 2">DSM 25927</strain>
    </source>
</reference>
<dbReference type="AlphaFoldDB" id="A0A1H9BVF1"/>
<accession>A0A1H9BVF1</accession>
<proteinExistence type="predicted"/>
<name>A0A1H9BVF1_9GAMM</name>